<dbReference type="Proteomes" id="UP001244011">
    <property type="component" value="Unassembled WGS sequence"/>
</dbReference>
<gene>
    <name evidence="2" type="ORF">QBC33DRAFT_386252</name>
</gene>
<feature type="region of interest" description="Disordered" evidence="1">
    <location>
        <begin position="161"/>
        <end position="193"/>
    </location>
</feature>
<evidence type="ECO:0000256" key="1">
    <source>
        <dbReference type="SAM" id="MobiDB-lite"/>
    </source>
</evidence>
<comment type="caution">
    <text evidence="2">The sequence shown here is derived from an EMBL/GenBank/DDBJ whole genome shotgun (WGS) entry which is preliminary data.</text>
</comment>
<accession>A0AAJ0C1Y7</accession>
<sequence>MSYPWGRTQLINDLASHTINEYYDPAASNVRIPHEGYMIPVTPERRLTSSPTGGVRARYLAKNATSRRPPPWPYTMTAGLAEPPLAPTDSNPTTANPVTAAAAVSRADLTFLVQQDAHPSHAIDMSTLISAHASRPGEHILRIDTSTGQLYACIPAAPAPPRPLLSQHRHRQQKQPQQQKSRDHRRGRNRCDHCASPPTRILHARRLCGFHAVYVATGRYVTRYEAAALAELDDAELGPGYGWSVEETAEFVEALGRRMEHLLLVMGSEEEGGKEEEGAELGAGSPGRWGAVGDGRLVKGKGEEVGLRMESRVSERSARGMGPRIYQVYLEGLKGAKW</sequence>
<name>A0AAJ0C1Y7_9PEZI</name>
<reference evidence="2" key="1">
    <citation type="submission" date="2023-06" db="EMBL/GenBank/DDBJ databases">
        <title>Genome-scale phylogeny and comparative genomics of the fungal order Sordariales.</title>
        <authorList>
            <consortium name="Lawrence Berkeley National Laboratory"/>
            <person name="Hensen N."/>
            <person name="Bonometti L."/>
            <person name="Westerberg I."/>
            <person name="Brannstrom I.O."/>
            <person name="Guillou S."/>
            <person name="Cros-Aarteil S."/>
            <person name="Calhoun S."/>
            <person name="Haridas S."/>
            <person name="Kuo A."/>
            <person name="Mondo S."/>
            <person name="Pangilinan J."/>
            <person name="Riley R."/>
            <person name="Labutti K."/>
            <person name="Andreopoulos B."/>
            <person name="Lipzen A."/>
            <person name="Chen C."/>
            <person name="Yanf M."/>
            <person name="Daum C."/>
            <person name="Ng V."/>
            <person name="Clum A."/>
            <person name="Steindorff A."/>
            <person name="Ohm R."/>
            <person name="Martin F."/>
            <person name="Silar P."/>
            <person name="Natvig D."/>
            <person name="Lalanne C."/>
            <person name="Gautier V."/>
            <person name="Ament-Velasquez S.L."/>
            <person name="Kruys A."/>
            <person name="Hutchinson M.I."/>
            <person name="Powell A.J."/>
            <person name="Barry K."/>
            <person name="Miller A.N."/>
            <person name="Grigoriev I.V."/>
            <person name="Debuchy R."/>
            <person name="Gladieux P."/>
            <person name="Thoren M.H."/>
            <person name="Johannesson H."/>
        </authorList>
    </citation>
    <scope>NUCLEOTIDE SEQUENCE</scope>
    <source>
        <strain evidence="2">8032-3</strain>
    </source>
</reference>
<dbReference type="AlphaFoldDB" id="A0AAJ0C1Y7"/>
<keyword evidence="3" id="KW-1185">Reference proteome</keyword>
<dbReference type="EMBL" id="MU839005">
    <property type="protein sequence ID" value="KAK1768654.1"/>
    <property type="molecule type" value="Genomic_DNA"/>
</dbReference>
<evidence type="ECO:0000313" key="2">
    <source>
        <dbReference type="EMBL" id="KAK1768654.1"/>
    </source>
</evidence>
<dbReference type="GeneID" id="85307294"/>
<organism evidence="2 3">
    <name type="scientific">Phialemonium atrogriseum</name>
    <dbReference type="NCBI Taxonomy" id="1093897"/>
    <lineage>
        <taxon>Eukaryota</taxon>
        <taxon>Fungi</taxon>
        <taxon>Dikarya</taxon>
        <taxon>Ascomycota</taxon>
        <taxon>Pezizomycotina</taxon>
        <taxon>Sordariomycetes</taxon>
        <taxon>Sordariomycetidae</taxon>
        <taxon>Cephalothecales</taxon>
        <taxon>Cephalothecaceae</taxon>
        <taxon>Phialemonium</taxon>
    </lineage>
</organism>
<evidence type="ECO:0000313" key="3">
    <source>
        <dbReference type="Proteomes" id="UP001244011"/>
    </source>
</evidence>
<protein>
    <submittedName>
        <fullName evidence="2">Uncharacterized protein</fullName>
    </submittedName>
</protein>
<dbReference type="RefSeq" id="XP_060284867.1">
    <property type="nucleotide sequence ID" value="XM_060424107.1"/>
</dbReference>
<proteinExistence type="predicted"/>